<feature type="transmembrane region" description="Helical" evidence="6">
    <location>
        <begin position="281"/>
        <end position="299"/>
    </location>
</feature>
<feature type="transmembrane region" description="Helical" evidence="6">
    <location>
        <begin position="248"/>
        <end position="269"/>
    </location>
</feature>
<dbReference type="CDD" id="cd17324">
    <property type="entry name" value="MFS_NepI_like"/>
    <property type="match status" value="1"/>
</dbReference>
<dbReference type="Proteomes" id="UP001595816">
    <property type="component" value="Unassembled WGS sequence"/>
</dbReference>
<feature type="transmembrane region" description="Helical" evidence="6">
    <location>
        <begin position="113"/>
        <end position="134"/>
    </location>
</feature>
<keyword evidence="5 6" id="KW-0472">Membrane</keyword>
<dbReference type="InterPro" id="IPR011701">
    <property type="entry name" value="MFS"/>
</dbReference>
<dbReference type="InterPro" id="IPR050189">
    <property type="entry name" value="MFS_Efflux_Transporters"/>
</dbReference>
<evidence type="ECO:0000313" key="8">
    <source>
        <dbReference type="EMBL" id="MFC4132137.1"/>
    </source>
</evidence>
<feature type="transmembrane region" description="Helical" evidence="6">
    <location>
        <begin position="367"/>
        <end position="389"/>
    </location>
</feature>
<keyword evidence="2" id="KW-1003">Cell membrane</keyword>
<gene>
    <name evidence="8" type="ORF">ACFOZ4_16120</name>
</gene>
<evidence type="ECO:0000256" key="1">
    <source>
        <dbReference type="ARBA" id="ARBA00004651"/>
    </source>
</evidence>
<evidence type="ECO:0000256" key="6">
    <source>
        <dbReference type="SAM" id="Phobius"/>
    </source>
</evidence>
<dbReference type="EMBL" id="JBHSAY010000009">
    <property type="protein sequence ID" value="MFC4132137.1"/>
    <property type="molecule type" value="Genomic_DNA"/>
</dbReference>
<protein>
    <submittedName>
        <fullName evidence="8">MFS transporter</fullName>
    </submittedName>
</protein>
<comment type="caution">
    <text evidence="8">The sequence shown here is derived from an EMBL/GenBank/DDBJ whole genome shotgun (WGS) entry which is preliminary data.</text>
</comment>
<feature type="transmembrane region" description="Helical" evidence="6">
    <location>
        <begin position="12"/>
        <end position="30"/>
    </location>
</feature>
<evidence type="ECO:0000313" key="9">
    <source>
        <dbReference type="Proteomes" id="UP001595816"/>
    </source>
</evidence>
<evidence type="ECO:0000256" key="4">
    <source>
        <dbReference type="ARBA" id="ARBA00022989"/>
    </source>
</evidence>
<name>A0ABV8LMB6_9ACTN</name>
<feature type="transmembrane region" description="Helical" evidence="6">
    <location>
        <begin position="305"/>
        <end position="331"/>
    </location>
</feature>
<feature type="transmembrane region" description="Helical" evidence="6">
    <location>
        <begin position="86"/>
        <end position="107"/>
    </location>
</feature>
<proteinExistence type="predicted"/>
<evidence type="ECO:0000256" key="5">
    <source>
        <dbReference type="ARBA" id="ARBA00023136"/>
    </source>
</evidence>
<dbReference type="RefSeq" id="WP_253753811.1">
    <property type="nucleotide sequence ID" value="NZ_JAMZDZ010000001.1"/>
</dbReference>
<feature type="transmembrane region" description="Helical" evidence="6">
    <location>
        <begin position="218"/>
        <end position="236"/>
    </location>
</feature>
<feature type="transmembrane region" description="Helical" evidence="6">
    <location>
        <begin position="50"/>
        <end position="74"/>
    </location>
</feature>
<evidence type="ECO:0000256" key="2">
    <source>
        <dbReference type="ARBA" id="ARBA00022475"/>
    </source>
</evidence>
<organism evidence="8 9">
    <name type="scientific">Hamadaea flava</name>
    <dbReference type="NCBI Taxonomy" id="1742688"/>
    <lineage>
        <taxon>Bacteria</taxon>
        <taxon>Bacillati</taxon>
        <taxon>Actinomycetota</taxon>
        <taxon>Actinomycetes</taxon>
        <taxon>Micromonosporales</taxon>
        <taxon>Micromonosporaceae</taxon>
        <taxon>Hamadaea</taxon>
    </lineage>
</organism>
<feature type="transmembrane region" description="Helical" evidence="6">
    <location>
        <begin position="173"/>
        <end position="197"/>
    </location>
</feature>
<feature type="transmembrane region" description="Helical" evidence="6">
    <location>
        <begin position="141"/>
        <end position="161"/>
    </location>
</feature>
<reference evidence="9" key="1">
    <citation type="journal article" date="2019" name="Int. J. Syst. Evol. Microbiol.">
        <title>The Global Catalogue of Microorganisms (GCM) 10K type strain sequencing project: providing services to taxonomists for standard genome sequencing and annotation.</title>
        <authorList>
            <consortium name="The Broad Institute Genomics Platform"/>
            <consortium name="The Broad Institute Genome Sequencing Center for Infectious Disease"/>
            <person name="Wu L."/>
            <person name="Ma J."/>
        </authorList>
    </citation>
    <scope>NUCLEOTIDE SEQUENCE [LARGE SCALE GENOMIC DNA]</scope>
    <source>
        <strain evidence="9">CGMCC 4.7289</strain>
    </source>
</reference>
<dbReference type="PROSITE" id="PS50850">
    <property type="entry name" value="MFS"/>
    <property type="match status" value="1"/>
</dbReference>
<dbReference type="SUPFAM" id="SSF103473">
    <property type="entry name" value="MFS general substrate transporter"/>
    <property type="match status" value="1"/>
</dbReference>
<feature type="transmembrane region" description="Helical" evidence="6">
    <location>
        <begin position="343"/>
        <end position="361"/>
    </location>
</feature>
<sequence length="399" mass="41396">MSIHPVRPSSPPRGWLGVAAITASLFVFITTELMPVGLLTPVSTSLNVSVGIAGLTVTLYGVSAGLGVPFIVAWTRRINRRTLLTALLAVLVLGNLITSIAPTFALLLTTRLVMGFANGVFWAIGVGMAMRLVPEHRASRAAAVTLSGISIGTVVGIPLGTLLESITDWRSTFLLWSGLSALALLSVAVLVPSLPSANAVPVREVFGLPRHNAQLRQVMLIVMLFVLGHFGAYTFIRPFAETTASATPGFVTALLIIYGLGGAAGNFIAGHTVTRNLRASFTAACAGLVVAVLAMLIIGDQPAGLIAAVVLWGLSYGAINLCQINLTLAAAPGTFEAAMSLNTMAYNTSIAMGALIGGLIADHSSSGVRAAFWFGTALTAASLLVTLATQPRRNPVAQM</sequence>
<dbReference type="Gene3D" id="1.20.1250.20">
    <property type="entry name" value="MFS general substrate transporter like domains"/>
    <property type="match status" value="1"/>
</dbReference>
<dbReference type="InterPro" id="IPR020846">
    <property type="entry name" value="MFS_dom"/>
</dbReference>
<dbReference type="Pfam" id="PF07690">
    <property type="entry name" value="MFS_1"/>
    <property type="match status" value="1"/>
</dbReference>
<dbReference type="PANTHER" id="PTHR43124:SF3">
    <property type="entry name" value="CHLORAMPHENICOL EFFLUX PUMP RV0191"/>
    <property type="match status" value="1"/>
</dbReference>
<accession>A0ABV8LMB6</accession>
<comment type="subcellular location">
    <subcellularLocation>
        <location evidence="1">Cell membrane</location>
        <topology evidence="1">Multi-pass membrane protein</topology>
    </subcellularLocation>
</comment>
<keyword evidence="4 6" id="KW-1133">Transmembrane helix</keyword>
<feature type="domain" description="Major facilitator superfamily (MFS) profile" evidence="7">
    <location>
        <begin position="16"/>
        <end position="394"/>
    </location>
</feature>
<evidence type="ECO:0000256" key="3">
    <source>
        <dbReference type="ARBA" id="ARBA00022692"/>
    </source>
</evidence>
<dbReference type="InterPro" id="IPR036259">
    <property type="entry name" value="MFS_trans_sf"/>
</dbReference>
<keyword evidence="3 6" id="KW-0812">Transmembrane</keyword>
<dbReference type="PANTHER" id="PTHR43124">
    <property type="entry name" value="PURINE EFFLUX PUMP PBUE"/>
    <property type="match status" value="1"/>
</dbReference>
<evidence type="ECO:0000259" key="7">
    <source>
        <dbReference type="PROSITE" id="PS50850"/>
    </source>
</evidence>
<keyword evidence="9" id="KW-1185">Reference proteome</keyword>